<dbReference type="InParanoid" id="A0A409YUC9"/>
<dbReference type="Proteomes" id="UP000284706">
    <property type="component" value="Unassembled WGS sequence"/>
</dbReference>
<dbReference type="GO" id="GO:0005096">
    <property type="term" value="F:GTPase activator activity"/>
    <property type="evidence" value="ECO:0007669"/>
    <property type="project" value="UniProtKB-KW"/>
</dbReference>
<evidence type="ECO:0000313" key="5">
    <source>
        <dbReference type="Proteomes" id="UP000284706"/>
    </source>
</evidence>
<dbReference type="EMBL" id="NHYE01000269">
    <property type="protein sequence ID" value="PPR06631.1"/>
    <property type="molecule type" value="Genomic_DNA"/>
</dbReference>
<dbReference type="AlphaFoldDB" id="A0A409YUC9"/>
<evidence type="ECO:0000256" key="1">
    <source>
        <dbReference type="ARBA" id="ARBA00022468"/>
    </source>
</evidence>
<dbReference type="FunFam" id="1.10.8.270:FF:000011">
    <property type="entry name" value="TBC1 domain family member 5"/>
    <property type="match status" value="1"/>
</dbReference>
<feature type="domain" description="Rab-GAP TBC" evidence="3">
    <location>
        <begin position="14"/>
        <end position="313"/>
    </location>
</feature>
<dbReference type="GO" id="GO:0005737">
    <property type="term" value="C:cytoplasm"/>
    <property type="evidence" value="ECO:0007669"/>
    <property type="project" value="UniProtKB-ARBA"/>
</dbReference>
<comment type="caution">
    <text evidence="4">The sequence shown here is derived from an EMBL/GenBank/DDBJ whole genome shotgun (WGS) entry which is preliminary data.</text>
</comment>
<sequence>MIIAEKLYPGHSDSLNVPGRSLAWKLFLTKEEPLQAALPPRPAALLESIRSFRVSYANLLEEKSRAPDTKGDVAAQSGAREGAGSLDMINPLSLHNENPWNEWFAGVELRKVIFQDVERTFPDIPFFRESNVQAELTNILFLYSVTNTLIGYRQGMHELLAPLYLAVHFDAIAEGDMQDEQYRDLKELCSAHFIAADSWALFNAMMDGVSRWYEWRESTDVTAVQNPSTPFPNHVVIPNGQNGVQPYVAPIVQACNHIQSTLLQACDPVLWQHMQKAGIEPQMYGIRWLRLLFTREFSMADAMKLWDGLFACDASLDLAQWVCVAMLIRIRNELIPTDYTGQLTTLLRYPSPTSTKIEGAPHHAILLLRQALALQLAPNPATGASIVMENRTLLDIPVEVPVVADSQRRRHARPPSTASSSHMDSNVRNHSRQMSSPPVGLSEMFTRSLVERGESLGINKTFMNAVTEIRRNIPELAASLGVRTPHQQPTSFQLIDERPVEERPPWEPRTRFEMERDISQIRSRDKILGETLAWIVDALLQDESEAKDLERHKKQKQEAIESLSYVRDVLMTNEMALDDDRLVGGEERTRRKLKAERESEERQAANAAAIVAPPAPASVTDSQLKHATAYRARPRSPGPPVPPMSISRGTGPSQRAPWNYTQSNFGNAASSIPSAVMPRPPPPTSTSLRREAKRSRDLTPSRAEGYQDPLGAIR</sequence>
<keyword evidence="5" id="KW-1185">Reference proteome</keyword>
<dbReference type="InterPro" id="IPR000195">
    <property type="entry name" value="Rab-GAP-TBC_dom"/>
</dbReference>
<evidence type="ECO:0000256" key="2">
    <source>
        <dbReference type="SAM" id="MobiDB-lite"/>
    </source>
</evidence>
<name>A0A409YUC9_9AGAR</name>
<dbReference type="PANTHER" id="PTHR22957">
    <property type="entry name" value="TBC1 DOMAIN FAMILY MEMBER GTPASE-ACTIVATING PROTEIN"/>
    <property type="match status" value="1"/>
</dbReference>
<feature type="region of interest" description="Disordered" evidence="2">
    <location>
        <begin position="405"/>
        <end position="440"/>
    </location>
</feature>
<dbReference type="STRING" id="231916.A0A409YUC9"/>
<dbReference type="Pfam" id="PF00566">
    <property type="entry name" value="RabGAP-TBC"/>
    <property type="match status" value="2"/>
</dbReference>
<organism evidence="4 5">
    <name type="scientific">Gymnopilus dilepis</name>
    <dbReference type="NCBI Taxonomy" id="231916"/>
    <lineage>
        <taxon>Eukaryota</taxon>
        <taxon>Fungi</taxon>
        <taxon>Dikarya</taxon>
        <taxon>Basidiomycota</taxon>
        <taxon>Agaricomycotina</taxon>
        <taxon>Agaricomycetes</taxon>
        <taxon>Agaricomycetidae</taxon>
        <taxon>Agaricales</taxon>
        <taxon>Agaricineae</taxon>
        <taxon>Hymenogastraceae</taxon>
        <taxon>Gymnopilus</taxon>
    </lineage>
</organism>
<reference evidence="4 5" key="1">
    <citation type="journal article" date="2018" name="Evol. Lett.">
        <title>Horizontal gene cluster transfer increased hallucinogenic mushroom diversity.</title>
        <authorList>
            <person name="Reynolds H.T."/>
            <person name="Vijayakumar V."/>
            <person name="Gluck-Thaler E."/>
            <person name="Korotkin H.B."/>
            <person name="Matheny P.B."/>
            <person name="Slot J.C."/>
        </authorList>
    </citation>
    <scope>NUCLEOTIDE SEQUENCE [LARGE SCALE GENOMIC DNA]</scope>
    <source>
        <strain evidence="4 5">SRW20</strain>
    </source>
</reference>
<dbReference type="SUPFAM" id="SSF47923">
    <property type="entry name" value="Ypt/Rab-GAP domain of gyp1p"/>
    <property type="match status" value="2"/>
</dbReference>
<dbReference type="PANTHER" id="PTHR22957:SF337">
    <property type="entry name" value="TBC1 DOMAIN FAMILY MEMBER 5"/>
    <property type="match status" value="1"/>
</dbReference>
<dbReference type="Gene3D" id="1.10.472.80">
    <property type="entry name" value="Ypt/Rab-GAP domain of gyp1p, domain 3"/>
    <property type="match status" value="1"/>
</dbReference>
<gene>
    <name evidence="4" type="ORF">CVT26_001173</name>
</gene>
<protein>
    <recommendedName>
        <fullName evidence="3">Rab-GAP TBC domain-containing protein</fullName>
    </recommendedName>
</protein>
<feature type="region of interest" description="Disordered" evidence="2">
    <location>
        <begin position="581"/>
        <end position="714"/>
    </location>
</feature>
<accession>A0A409YUC9</accession>
<dbReference type="InterPro" id="IPR035969">
    <property type="entry name" value="Rab-GAP_TBC_sf"/>
</dbReference>
<evidence type="ECO:0000259" key="3">
    <source>
        <dbReference type="PROSITE" id="PS50086"/>
    </source>
</evidence>
<evidence type="ECO:0000313" key="4">
    <source>
        <dbReference type="EMBL" id="PPR06631.1"/>
    </source>
</evidence>
<feature type="compositionally biased region" description="Polar residues" evidence="2">
    <location>
        <begin position="659"/>
        <end position="673"/>
    </location>
</feature>
<dbReference type="Gene3D" id="1.10.8.270">
    <property type="entry name" value="putative rabgap domain of human tbc1 domain family member 14 like domains"/>
    <property type="match status" value="1"/>
</dbReference>
<dbReference type="FunFam" id="1.10.472.80:FF:000038">
    <property type="entry name" value="TBC1 domain family member 5"/>
    <property type="match status" value="1"/>
</dbReference>
<proteinExistence type="predicted"/>
<keyword evidence="1" id="KW-0343">GTPase activation</keyword>
<dbReference type="PROSITE" id="PS50086">
    <property type="entry name" value="TBC_RABGAP"/>
    <property type="match status" value="1"/>
</dbReference>
<feature type="compositionally biased region" description="Basic and acidic residues" evidence="2">
    <location>
        <begin position="688"/>
        <end position="699"/>
    </location>
</feature>
<dbReference type="OrthoDB" id="27140at2759"/>
<dbReference type="SMART" id="SM00164">
    <property type="entry name" value="TBC"/>
    <property type="match status" value="1"/>
</dbReference>
<feature type="compositionally biased region" description="Basic and acidic residues" evidence="2">
    <location>
        <begin position="581"/>
        <end position="603"/>
    </location>
</feature>
<feature type="compositionally biased region" description="Polar residues" evidence="2">
    <location>
        <begin position="416"/>
        <end position="436"/>
    </location>
</feature>